<comment type="similarity">
    <text evidence="1">Belongs to the glycosyltransferase 2 family.</text>
</comment>
<organism evidence="5 6">
    <name type="scientific">Parasediminibacterium paludis</name>
    <dbReference type="NCBI Taxonomy" id="908966"/>
    <lineage>
        <taxon>Bacteria</taxon>
        <taxon>Pseudomonadati</taxon>
        <taxon>Bacteroidota</taxon>
        <taxon>Chitinophagia</taxon>
        <taxon>Chitinophagales</taxon>
        <taxon>Chitinophagaceae</taxon>
        <taxon>Parasediminibacterium</taxon>
    </lineage>
</organism>
<name>A0ABV8Q0M2_9BACT</name>
<dbReference type="PANTHER" id="PTHR43179:SF12">
    <property type="entry name" value="GALACTOFURANOSYLTRANSFERASE GLFT2"/>
    <property type="match status" value="1"/>
</dbReference>
<dbReference type="EMBL" id="JBHSDC010000028">
    <property type="protein sequence ID" value="MFC4232958.1"/>
    <property type="molecule type" value="Genomic_DNA"/>
</dbReference>
<protein>
    <submittedName>
        <fullName evidence="5">Glycosyltransferase family 2 protein</fullName>
        <ecNumber evidence="5">2.4.-.-</ecNumber>
    </submittedName>
</protein>
<dbReference type="Pfam" id="PF00535">
    <property type="entry name" value="Glycos_transf_2"/>
    <property type="match status" value="1"/>
</dbReference>
<feature type="domain" description="Glycosyltransferase 2-like" evidence="4">
    <location>
        <begin position="7"/>
        <end position="116"/>
    </location>
</feature>
<dbReference type="EC" id="2.4.-.-" evidence="5"/>
<dbReference type="Proteomes" id="UP001595906">
    <property type="component" value="Unassembled WGS sequence"/>
</dbReference>
<dbReference type="CDD" id="cd04186">
    <property type="entry name" value="GT_2_like_c"/>
    <property type="match status" value="1"/>
</dbReference>
<comment type="caution">
    <text evidence="5">The sequence shown here is derived from an EMBL/GenBank/DDBJ whole genome shotgun (WGS) entry which is preliminary data.</text>
</comment>
<gene>
    <name evidence="5" type="ORF">ACFOW1_13730</name>
</gene>
<proteinExistence type="inferred from homology"/>
<dbReference type="InterPro" id="IPR001173">
    <property type="entry name" value="Glyco_trans_2-like"/>
</dbReference>
<evidence type="ECO:0000256" key="3">
    <source>
        <dbReference type="ARBA" id="ARBA00022679"/>
    </source>
</evidence>
<evidence type="ECO:0000313" key="5">
    <source>
        <dbReference type="EMBL" id="MFC4232958.1"/>
    </source>
</evidence>
<dbReference type="Gene3D" id="3.90.550.10">
    <property type="entry name" value="Spore Coat Polysaccharide Biosynthesis Protein SpsA, Chain A"/>
    <property type="match status" value="1"/>
</dbReference>
<dbReference type="GO" id="GO:0016757">
    <property type="term" value="F:glycosyltransferase activity"/>
    <property type="evidence" value="ECO:0007669"/>
    <property type="project" value="UniProtKB-KW"/>
</dbReference>
<sequence>MQPTVAIVILNYNGQQYLRQFLPAVLASSYANKRVIVADNASTDHSLQVLQAQFPTVEVLVNTQNDGFAGGYNWALQQVKSDYYVLLNSDVEVTPDWIEPIISLMENDKQIAACQPKLLAYNNKHSFEYAGASGGWIDALGYPLSRGRVFDVLEADNGQYETTEPIFWASGAAMFVRSHVYHQLGGLDAFFFAHQEEIDLCWRMQLAGYRIMVCPKSVVYHVGAGTLPRGGRKVFLNFRNNLLMLAKNLPIKEKLYKMPLRFLLDAVSAWKGLLHGDSYFFIAIVKAHFAVCFLLLKGYTKHQLPKKQLCSLEGVYKGSIVWQHFVKQKTKFTEIVG</sequence>
<dbReference type="SUPFAM" id="SSF53448">
    <property type="entry name" value="Nucleotide-diphospho-sugar transferases"/>
    <property type="match status" value="1"/>
</dbReference>
<reference evidence="6" key="1">
    <citation type="journal article" date="2019" name="Int. J. Syst. Evol. Microbiol.">
        <title>The Global Catalogue of Microorganisms (GCM) 10K type strain sequencing project: providing services to taxonomists for standard genome sequencing and annotation.</title>
        <authorList>
            <consortium name="The Broad Institute Genomics Platform"/>
            <consortium name="The Broad Institute Genome Sequencing Center for Infectious Disease"/>
            <person name="Wu L."/>
            <person name="Ma J."/>
        </authorList>
    </citation>
    <scope>NUCLEOTIDE SEQUENCE [LARGE SCALE GENOMIC DNA]</scope>
    <source>
        <strain evidence="6">CECT 8010</strain>
    </source>
</reference>
<dbReference type="PANTHER" id="PTHR43179">
    <property type="entry name" value="RHAMNOSYLTRANSFERASE WBBL"/>
    <property type="match status" value="1"/>
</dbReference>
<keyword evidence="3 5" id="KW-0808">Transferase</keyword>
<evidence type="ECO:0000256" key="1">
    <source>
        <dbReference type="ARBA" id="ARBA00006739"/>
    </source>
</evidence>
<evidence type="ECO:0000259" key="4">
    <source>
        <dbReference type="Pfam" id="PF00535"/>
    </source>
</evidence>
<evidence type="ECO:0000256" key="2">
    <source>
        <dbReference type="ARBA" id="ARBA00022676"/>
    </source>
</evidence>
<evidence type="ECO:0000313" key="6">
    <source>
        <dbReference type="Proteomes" id="UP001595906"/>
    </source>
</evidence>
<keyword evidence="6" id="KW-1185">Reference proteome</keyword>
<dbReference type="InterPro" id="IPR029044">
    <property type="entry name" value="Nucleotide-diphossugar_trans"/>
</dbReference>
<accession>A0ABV8Q0M2</accession>
<keyword evidence="2 5" id="KW-0328">Glycosyltransferase</keyword>
<dbReference type="RefSeq" id="WP_379015020.1">
    <property type="nucleotide sequence ID" value="NZ_JBHSDC010000028.1"/>
</dbReference>